<dbReference type="RefSeq" id="WP_013259483.1">
    <property type="nucleotide sequence ID" value="NC_014365.1"/>
</dbReference>
<keyword evidence="4" id="KW-0663">Pyridoxal phosphate</keyword>
<dbReference type="Gene3D" id="3.40.50.2000">
    <property type="entry name" value="Glycogen Phosphorylase B"/>
    <property type="match status" value="2"/>
</dbReference>
<protein>
    <submittedName>
        <fullName evidence="6">Alpha-glucan phosphorylase</fullName>
        <ecNumber evidence="6">2.4.1.1</ecNumber>
    </submittedName>
</protein>
<evidence type="ECO:0000256" key="3">
    <source>
        <dbReference type="ARBA" id="ARBA00022533"/>
    </source>
</evidence>
<feature type="modified residue" description="N6-(pyridoxal phosphate)lysine" evidence="4">
    <location>
        <position position="607"/>
    </location>
</feature>
<comment type="catalytic activity">
    <reaction evidence="1">
        <text>[(1-&gt;4)-alpha-D-glucosyl](n) + phosphate = [(1-&gt;4)-alpha-D-glucosyl](n-1) + alpha-D-glucose 1-phosphate</text>
        <dbReference type="Rhea" id="RHEA:41732"/>
        <dbReference type="Rhea" id="RHEA-COMP:9584"/>
        <dbReference type="Rhea" id="RHEA-COMP:9586"/>
        <dbReference type="ChEBI" id="CHEBI:15444"/>
        <dbReference type="ChEBI" id="CHEBI:43474"/>
        <dbReference type="ChEBI" id="CHEBI:58601"/>
        <dbReference type="EC" id="2.4.1.1"/>
    </reaction>
</comment>
<dbReference type="NCBIfam" id="TIGR02094">
    <property type="entry name" value="more_P_ylases"/>
    <property type="match status" value="1"/>
</dbReference>
<keyword evidence="7" id="KW-1185">Reference proteome</keyword>
<dbReference type="Pfam" id="PF11897">
    <property type="entry name" value="DUF3417"/>
    <property type="match status" value="1"/>
</dbReference>
<dbReference type="PIRSF" id="PIRSF000460">
    <property type="entry name" value="Pprylas_GlgP"/>
    <property type="match status" value="1"/>
</dbReference>
<reference evidence="6 7" key="1">
    <citation type="journal article" date="2010" name="Stand. Genomic Sci.">
        <title>Complete genome sequence of Desulfarculus baarsii type strain (2st14).</title>
        <authorList>
            <person name="Sun H."/>
            <person name="Spring S."/>
            <person name="Lapidus A."/>
            <person name="Davenport K."/>
            <person name="Del Rio T.G."/>
            <person name="Tice H."/>
            <person name="Nolan M."/>
            <person name="Copeland A."/>
            <person name="Cheng J.F."/>
            <person name="Lucas S."/>
            <person name="Tapia R."/>
            <person name="Goodwin L."/>
            <person name="Pitluck S."/>
            <person name="Ivanova N."/>
            <person name="Pagani I."/>
            <person name="Mavromatis K."/>
            <person name="Ovchinnikova G."/>
            <person name="Pati A."/>
            <person name="Chen A."/>
            <person name="Palaniappan K."/>
            <person name="Hauser L."/>
            <person name="Chang Y.J."/>
            <person name="Jeffries C.D."/>
            <person name="Detter J.C."/>
            <person name="Han C."/>
            <person name="Rohde M."/>
            <person name="Brambilla E."/>
            <person name="Goker M."/>
            <person name="Woyke T."/>
            <person name="Bristow J."/>
            <person name="Eisen J.A."/>
            <person name="Markowitz V."/>
            <person name="Hugenholtz P."/>
            <person name="Kyrpides N.C."/>
            <person name="Klenk H.P."/>
            <person name="Land M."/>
        </authorList>
    </citation>
    <scope>NUCLEOTIDE SEQUENCE [LARGE SCALE GENOMIC DNA]</scope>
    <source>
        <strain evidence="7">ATCC 33931 / DSM 2075 / LMG 7858 / VKM B-1802 / 2st14</strain>
    </source>
</reference>
<keyword evidence="3" id="KW-0021">Allosteric enzyme</keyword>
<organism evidence="6 7">
    <name type="scientific">Desulfarculus baarsii (strain ATCC 33931 / DSM 2075 / LMG 7858 / VKM B-1802 / 2st14)</name>
    <dbReference type="NCBI Taxonomy" id="644282"/>
    <lineage>
        <taxon>Bacteria</taxon>
        <taxon>Pseudomonadati</taxon>
        <taxon>Thermodesulfobacteriota</taxon>
        <taxon>Desulfarculia</taxon>
        <taxon>Desulfarculales</taxon>
        <taxon>Desulfarculaceae</taxon>
        <taxon>Desulfarculus</taxon>
    </lineage>
</organism>
<dbReference type="InterPro" id="IPR011834">
    <property type="entry name" value="Agluc_phsphrylas"/>
</dbReference>
<keyword evidence="6" id="KW-0328">Glycosyltransferase</keyword>
<evidence type="ECO:0000256" key="4">
    <source>
        <dbReference type="PIRSR" id="PIRSR000460-1"/>
    </source>
</evidence>
<dbReference type="GO" id="GO:0008184">
    <property type="term" value="F:glycogen phosphorylase activity"/>
    <property type="evidence" value="ECO:0007669"/>
    <property type="project" value="InterPro"/>
</dbReference>
<dbReference type="GO" id="GO:0030170">
    <property type="term" value="F:pyridoxal phosphate binding"/>
    <property type="evidence" value="ECO:0007669"/>
    <property type="project" value="InterPro"/>
</dbReference>
<comment type="similarity">
    <text evidence="2">Belongs to the glycogen phosphorylase family.</text>
</comment>
<dbReference type="HOGENOM" id="CLU_015112_0_0_7"/>
<dbReference type="EMBL" id="CP002085">
    <property type="protein sequence ID" value="ADK86044.1"/>
    <property type="molecule type" value="Genomic_DNA"/>
</dbReference>
<dbReference type="Proteomes" id="UP000009047">
    <property type="component" value="Chromosome"/>
</dbReference>
<dbReference type="AlphaFoldDB" id="E1QKF1"/>
<gene>
    <name evidence="6" type="ordered locus">Deba_2690</name>
</gene>
<evidence type="ECO:0000313" key="7">
    <source>
        <dbReference type="Proteomes" id="UP000009047"/>
    </source>
</evidence>
<dbReference type="SUPFAM" id="SSF53756">
    <property type="entry name" value="UDP-Glycosyltransferase/glycogen phosphorylase"/>
    <property type="match status" value="1"/>
</dbReference>
<dbReference type="KEGG" id="dbr:Deba_2690"/>
<dbReference type="InterPro" id="IPR052182">
    <property type="entry name" value="Glycogen/Maltodextrin_Phosph"/>
</dbReference>
<dbReference type="Pfam" id="PF00343">
    <property type="entry name" value="Phosphorylase"/>
    <property type="match status" value="2"/>
</dbReference>
<dbReference type="CAZy" id="GT35">
    <property type="family name" value="Glycosyltransferase Family 35"/>
</dbReference>
<feature type="domain" description="DUF3417" evidence="5">
    <location>
        <begin position="13"/>
        <end position="121"/>
    </location>
</feature>
<dbReference type="GO" id="GO:0005975">
    <property type="term" value="P:carbohydrate metabolic process"/>
    <property type="evidence" value="ECO:0007669"/>
    <property type="project" value="InterPro"/>
</dbReference>
<proteinExistence type="inferred from homology"/>
<dbReference type="EC" id="2.4.1.1" evidence="6"/>
<dbReference type="eggNOG" id="COG0058">
    <property type="taxonomic scope" value="Bacteria"/>
</dbReference>
<dbReference type="OrthoDB" id="7229284at2"/>
<keyword evidence="6" id="KW-0808">Transferase</keyword>
<dbReference type="InterPro" id="IPR000811">
    <property type="entry name" value="Glyco_trans_35"/>
</dbReference>
<evidence type="ECO:0000259" key="5">
    <source>
        <dbReference type="Pfam" id="PF11897"/>
    </source>
</evidence>
<dbReference type="PANTHER" id="PTHR42655">
    <property type="entry name" value="GLYCOGEN PHOSPHORYLASE"/>
    <property type="match status" value="1"/>
</dbReference>
<evidence type="ECO:0000313" key="6">
    <source>
        <dbReference type="EMBL" id="ADK86044.1"/>
    </source>
</evidence>
<dbReference type="PANTHER" id="PTHR42655:SF1">
    <property type="entry name" value="GLYCOGEN PHOSPHORYLASE"/>
    <property type="match status" value="1"/>
</dbReference>
<evidence type="ECO:0000256" key="1">
    <source>
        <dbReference type="ARBA" id="ARBA00001275"/>
    </source>
</evidence>
<accession>E1QKF1</accession>
<evidence type="ECO:0000256" key="2">
    <source>
        <dbReference type="ARBA" id="ARBA00006047"/>
    </source>
</evidence>
<sequence length="851" mass="96597">MRPTISFEVRPKLPPALEPLKKLASNLWFVWNPEAQELWQRIDVDLWRKSRYNPVALLNQVHQERLASLAEDGGFIAQMERAASQLSQYMSTDYCPFLGGRAPENFTVAYFSAEYGMANCLPIYSGGLGMLSGDHLKSASDLNIPLVGVGLAYRQGYFTQYLDHDGWQQEEYAANDFWNMPMKLLHDDQGQEIRISVDIEGRPLIARAWRIDVGRVPLYLLDSGIEENPPDLRDITFQLYGGDTQMRIRQEILLGIGGVRLLDKLGITYSVIHMNEGHSAFAALERIRLLRQKHGLNFDQAREIVRATGCFTTHTPVPAGNDYFDTDLVRRHFQGYVGELGISMPVLLGYGRVHPTDQNEPLCMTVLALRLSAFNNGVSELHGQVSRQMWKDVWPHFPEEDVPIGHITNGVHTSTWINPDIAYLYNRYLGPGWMEDPDSDAVWQGVDQIPDSELWQMHERRRAQMVSEVRQRLVRQFKRRGGSARELAVCAESLRPDRLTIVFARRFATYKRAVLLLYDIDRLAAIVNHPERPVQFIFAGKAHPKDNEGKEFIRRIVNLTHDERFRGKIVFVEDYDMGLARYLVQGADVWLNNPRRPLEACGTSGMKAAANGALNLSVLDGWWAEAFQPGIGWQIGQGEEYEDEGVQNMLEAGALYRLLENDVPSMFYYRDDQGLPREWIKHMKNCLRVVCPAFNSHRMVEDYVEMAYLPGGLRYAQLSRDDFAGARELGGWVSMVMENWSQVQVQDVTSPIQGPLTWGQEVEVRAKVRLGQLTPSDVVCDIYTGQLGPFGLFTDRRTFGMQPESEIEPGLWLFKGSFACDATGRMGLRVRLAPYHAGLGSKYSLGLAAWG</sequence>
<dbReference type="InterPro" id="IPR024517">
    <property type="entry name" value="Glycogen_phosphorylase_DUF3417"/>
</dbReference>
<name>E1QKF1_DESB2</name>
<dbReference type="STRING" id="644282.Deba_2690"/>